<dbReference type="EMBL" id="JAGTJR010000015">
    <property type="protein sequence ID" value="KAH7048501.1"/>
    <property type="molecule type" value="Genomic_DNA"/>
</dbReference>
<dbReference type="PRINTS" id="PR00081">
    <property type="entry name" value="GDHRDH"/>
</dbReference>
<dbReference type="InterPro" id="IPR051911">
    <property type="entry name" value="SDR_oxidoreductase"/>
</dbReference>
<organism evidence="3 4">
    <name type="scientific">Macrophomina phaseolina</name>
    <dbReference type="NCBI Taxonomy" id="35725"/>
    <lineage>
        <taxon>Eukaryota</taxon>
        <taxon>Fungi</taxon>
        <taxon>Dikarya</taxon>
        <taxon>Ascomycota</taxon>
        <taxon>Pezizomycotina</taxon>
        <taxon>Dothideomycetes</taxon>
        <taxon>Dothideomycetes incertae sedis</taxon>
        <taxon>Botryosphaeriales</taxon>
        <taxon>Botryosphaeriaceae</taxon>
        <taxon>Macrophomina</taxon>
    </lineage>
</organism>
<dbReference type="Pfam" id="PF00106">
    <property type="entry name" value="adh_short"/>
    <property type="match status" value="1"/>
</dbReference>
<dbReference type="Gene3D" id="3.40.50.720">
    <property type="entry name" value="NAD(P)-binding Rossmann-like Domain"/>
    <property type="match status" value="1"/>
</dbReference>
<accession>A0ABQ8G942</accession>
<dbReference type="CDD" id="cd05374">
    <property type="entry name" value="17beta-HSD-like_SDR_c"/>
    <property type="match status" value="1"/>
</dbReference>
<dbReference type="PROSITE" id="PS00061">
    <property type="entry name" value="ADH_SHORT"/>
    <property type="match status" value="1"/>
</dbReference>
<name>A0ABQ8G942_9PEZI</name>
<dbReference type="InterPro" id="IPR020904">
    <property type="entry name" value="Sc_DH/Rdtase_CS"/>
</dbReference>
<protein>
    <recommendedName>
        <fullName evidence="5">Short-chain dehydrogenase/reductase SDR</fullName>
    </recommendedName>
</protein>
<dbReference type="PANTHER" id="PTHR43976:SF6">
    <property type="entry name" value="OXIDOREDUCTASE, PUTATIVE (AFU_ORTHOLOGUE AFUA_1G13950)-RELATED"/>
    <property type="match status" value="1"/>
</dbReference>
<evidence type="ECO:0000256" key="1">
    <source>
        <dbReference type="ARBA" id="ARBA00022857"/>
    </source>
</evidence>
<dbReference type="InterPro" id="IPR036291">
    <property type="entry name" value="NAD(P)-bd_dom_sf"/>
</dbReference>
<dbReference type="InterPro" id="IPR002347">
    <property type="entry name" value="SDR_fam"/>
</dbReference>
<dbReference type="SUPFAM" id="SSF51735">
    <property type="entry name" value="NAD(P)-binding Rossmann-fold domains"/>
    <property type="match status" value="1"/>
</dbReference>
<sequence>MSSQPITWLITGASSGFGLSLSSNALQAGHFVFATVRRRTGERYAEAVKTIEDAGGKCIQLDVSSLDALSSVVHGVLDGGKGKIDVLANNAGYSLLGAVEDINLEEAKHQMDTNFFAPLRLIQLVLPQMRARRSGTIVNASSVAGLYALPSCGLYSASKFALEGVSESLRSELAPFNIDVLIVEPGAFRTNFLNSGVYAGKQITEAYASNDHPISKTFERLKRYRENKPPGDTDKGARVVYDAIVGDAGSEECREAAALKGKVQRVLLGKDAIKRMEMKIESLQGDLDKMRAVASSTDADDAISYI</sequence>
<evidence type="ECO:0000313" key="4">
    <source>
        <dbReference type="Proteomes" id="UP000774617"/>
    </source>
</evidence>
<evidence type="ECO:0000256" key="2">
    <source>
        <dbReference type="RuleBase" id="RU000363"/>
    </source>
</evidence>
<comment type="similarity">
    <text evidence="2">Belongs to the short-chain dehydrogenases/reductases (SDR) family.</text>
</comment>
<reference evidence="3 4" key="1">
    <citation type="journal article" date="2021" name="Nat. Commun.">
        <title>Genetic determinants of endophytism in the Arabidopsis root mycobiome.</title>
        <authorList>
            <person name="Mesny F."/>
            <person name="Miyauchi S."/>
            <person name="Thiergart T."/>
            <person name="Pickel B."/>
            <person name="Atanasova L."/>
            <person name="Karlsson M."/>
            <person name="Huettel B."/>
            <person name="Barry K.W."/>
            <person name="Haridas S."/>
            <person name="Chen C."/>
            <person name="Bauer D."/>
            <person name="Andreopoulos W."/>
            <person name="Pangilinan J."/>
            <person name="LaButti K."/>
            <person name="Riley R."/>
            <person name="Lipzen A."/>
            <person name="Clum A."/>
            <person name="Drula E."/>
            <person name="Henrissat B."/>
            <person name="Kohler A."/>
            <person name="Grigoriev I.V."/>
            <person name="Martin F.M."/>
            <person name="Hacquard S."/>
        </authorList>
    </citation>
    <scope>NUCLEOTIDE SEQUENCE [LARGE SCALE GENOMIC DNA]</scope>
    <source>
        <strain evidence="3 4">MPI-SDFR-AT-0080</strain>
    </source>
</reference>
<dbReference type="PRINTS" id="PR00080">
    <property type="entry name" value="SDRFAMILY"/>
</dbReference>
<dbReference type="Proteomes" id="UP000774617">
    <property type="component" value="Unassembled WGS sequence"/>
</dbReference>
<dbReference type="PANTHER" id="PTHR43976">
    <property type="entry name" value="SHORT CHAIN DEHYDROGENASE"/>
    <property type="match status" value="1"/>
</dbReference>
<evidence type="ECO:0008006" key="5">
    <source>
        <dbReference type="Google" id="ProtNLM"/>
    </source>
</evidence>
<comment type="caution">
    <text evidence="3">The sequence shown here is derived from an EMBL/GenBank/DDBJ whole genome shotgun (WGS) entry which is preliminary data.</text>
</comment>
<evidence type="ECO:0000313" key="3">
    <source>
        <dbReference type="EMBL" id="KAH7048501.1"/>
    </source>
</evidence>
<keyword evidence="4" id="KW-1185">Reference proteome</keyword>
<keyword evidence="1" id="KW-0521">NADP</keyword>
<proteinExistence type="inferred from homology"/>
<gene>
    <name evidence="3" type="ORF">B0J12DRAFT_741224</name>
</gene>